<feature type="non-terminal residue" evidence="2">
    <location>
        <position position="1"/>
    </location>
</feature>
<feature type="compositionally biased region" description="Polar residues" evidence="1">
    <location>
        <begin position="61"/>
        <end position="77"/>
    </location>
</feature>
<reference evidence="2" key="1">
    <citation type="submission" date="2014-12" db="EMBL/GenBank/DDBJ databases">
        <title>Parallel Evolution in Life History Adaptation Evident in the Tissue-Specific Poeciliopsis prolifica transcriptome.</title>
        <authorList>
            <person name="Jue N.K."/>
            <person name="Foley R.J."/>
            <person name="Obergfell C."/>
            <person name="Reznick D.N."/>
            <person name="O'Neill R.J."/>
            <person name="O'Neill M.J."/>
        </authorList>
    </citation>
    <scope>NUCLEOTIDE SEQUENCE</scope>
</reference>
<gene>
    <name evidence="2" type="primary">PPUP8401</name>
</gene>
<organism evidence="2">
    <name type="scientific">Poeciliopsis prolifica</name>
    <name type="common">blackstripe livebearer</name>
    <dbReference type="NCBI Taxonomy" id="188132"/>
    <lineage>
        <taxon>Eukaryota</taxon>
        <taxon>Metazoa</taxon>
        <taxon>Chordata</taxon>
        <taxon>Craniata</taxon>
        <taxon>Vertebrata</taxon>
        <taxon>Euteleostomi</taxon>
        <taxon>Actinopterygii</taxon>
        <taxon>Neopterygii</taxon>
        <taxon>Teleostei</taxon>
        <taxon>Neoteleostei</taxon>
        <taxon>Acanthomorphata</taxon>
        <taxon>Ovalentaria</taxon>
        <taxon>Atherinomorphae</taxon>
        <taxon>Cyprinodontiformes</taxon>
        <taxon>Poeciliidae</taxon>
        <taxon>Poeciliinae</taxon>
        <taxon>Poeciliopsis</taxon>
    </lineage>
</organism>
<accession>A0A0S7EKR1</accession>
<protein>
    <submittedName>
        <fullName evidence="2">PPUP8401</fullName>
    </submittedName>
</protein>
<dbReference type="AlphaFoldDB" id="A0A0S7EKR1"/>
<dbReference type="EMBL" id="GBYX01475847">
    <property type="protein sequence ID" value="JAO05830.1"/>
    <property type="molecule type" value="Transcribed_RNA"/>
</dbReference>
<feature type="region of interest" description="Disordered" evidence="1">
    <location>
        <begin position="1"/>
        <end position="98"/>
    </location>
</feature>
<feature type="non-terminal residue" evidence="2">
    <location>
        <position position="157"/>
    </location>
</feature>
<proteinExistence type="predicted"/>
<name>A0A0S7EKR1_9TELE</name>
<feature type="compositionally biased region" description="Polar residues" evidence="1">
    <location>
        <begin position="22"/>
        <end position="33"/>
    </location>
</feature>
<sequence length="157" mass="17482">RTHGDQPDPTGPTGTQPEPIGSSRTFSMSSLDPTGTDRYRRRKGEPLSRSVSPTRRFFQQVHLNRTCGPNITSSFKRSPTPPRTVVPNPGGPQDSPPKALRRLSFSGIFRASRERNQQPVATHLLIGRNHRDKARATSSLSQVGGFHLETYLTEPRR</sequence>
<evidence type="ECO:0000313" key="2">
    <source>
        <dbReference type="EMBL" id="JAO05830.1"/>
    </source>
</evidence>
<evidence type="ECO:0000256" key="1">
    <source>
        <dbReference type="SAM" id="MobiDB-lite"/>
    </source>
</evidence>
<feature type="compositionally biased region" description="Low complexity" evidence="1">
    <location>
        <begin position="7"/>
        <end position="17"/>
    </location>
</feature>